<evidence type="ECO:0000256" key="13">
    <source>
        <dbReference type="RuleBase" id="RU365090"/>
    </source>
</evidence>
<dbReference type="InterPro" id="IPR038987">
    <property type="entry name" value="MoeA-like"/>
</dbReference>
<dbReference type="InterPro" id="IPR036425">
    <property type="entry name" value="MoaB/Mog-like_dom_sf"/>
</dbReference>
<comment type="pathway">
    <text evidence="3 13">Cofactor biosynthesis; molybdopterin biosynthesis.</text>
</comment>
<evidence type="ECO:0000256" key="6">
    <source>
        <dbReference type="ARBA" id="ARBA00021108"/>
    </source>
</evidence>
<evidence type="ECO:0000256" key="4">
    <source>
        <dbReference type="ARBA" id="ARBA00010763"/>
    </source>
</evidence>
<evidence type="ECO:0000256" key="3">
    <source>
        <dbReference type="ARBA" id="ARBA00005046"/>
    </source>
</evidence>
<comment type="cofactor">
    <cofactor evidence="1 13">
        <name>Mg(2+)</name>
        <dbReference type="ChEBI" id="CHEBI:18420"/>
    </cofactor>
</comment>
<organism evidence="15 16">
    <name type="scientific">Xenorhabdus thuongxuanensis</name>
    <dbReference type="NCBI Taxonomy" id="1873484"/>
    <lineage>
        <taxon>Bacteria</taxon>
        <taxon>Pseudomonadati</taxon>
        <taxon>Pseudomonadota</taxon>
        <taxon>Gammaproteobacteria</taxon>
        <taxon>Enterobacterales</taxon>
        <taxon>Morganellaceae</taxon>
        <taxon>Xenorhabdus</taxon>
    </lineage>
</organism>
<dbReference type="Proteomes" id="UP000186277">
    <property type="component" value="Unassembled WGS sequence"/>
</dbReference>
<proteinExistence type="inferred from homology"/>
<dbReference type="InterPro" id="IPR036135">
    <property type="entry name" value="MoeA_linker/N_sf"/>
</dbReference>
<evidence type="ECO:0000256" key="5">
    <source>
        <dbReference type="ARBA" id="ARBA00013269"/>
    </source>
</evidence>
<comment type="function">
    <text evidence="2 13">Catalyzes the insertion of molybdate into adenylated molybdopterin with the concomitant release of AMP.</text>
</comment>
<dbReference type="NCBIfam" id="NF045515">
    <property type="entry name" value="Glp_gephyrin"/>
    <property type="match status" value="1"/>
</dbReference>
<dbReference type="Pfam" id="PF03454">
    <property type="entry name" value="MoeA_C"/>
    <property type="match status" value="1"/>
</dbReference>
<keyword evidence="7 13" id="KW-0500">Molybdenum</keyword>
<evidence type="ECO:0000256" key="12">
    <source>
        <dbReference type="ARBA" id="ARBA00047317"/>
    </source>
</evidence>
<evidence type="ECO:0000256" key="7">
    <source>
        <dbReference type="ARBA" id="ARBA00022505"/>
    </source>
</evidence>
<dbReference type="FunFam" id="2.40.340.10:FF:000003">
    <property type="entry name" value="Molybdopterin molybdenumtransferase"/>
    <property type="match status" value="1"/>
</dbReference>
<dbReference type="GO" id="GO:0046872">
    <property type="term" value="F:metal ion binding"/>
    <property type="evidence" value="ECO:0007669"/>
    <property type="project" value="UniProtKB-UniRule"/>
</dbReference>
<name>A0A1Q5U9A3_9GAMM</name>
<dbReference type="InterPro" id="IPR036688">
    <property type="entry name" value="MoeA_C_domain_IV_sf"/>
</dbReference>
<evidence type="ECO:0000256" key="9">
    <source>
        <dbReference type="ARBA" id="ARBA00022723"/>
    </source>
</evidence>
<keyword evidence="8 13" id="KW-0808">Transferase</keyword>
<comment type="caution">
    <text evidence="15">The sequence shown here is derived from an EMBL/GenBank/DDBJ whole genome shotgun (WGS) entry which is preliminary data.</text>
</comment>
<reference evidence="15 16" key="1">
    <citation type="submission" date="2016-09" db="EMBL/GenBank/DDBJ databases">
        <title>Xenorhabdus thuongxuanensis sp. nov. and Xenorhabdus eapokensis sp. nov., isolated from Steinernema species.</title>
        <authorList>
            <person name="Kaempfer P."/>
            <person name="Tobias N.J."/>
            <person name="Phan Ke L."/>
            <person name="Bode H.B."/>
            <person name="Glaeser S.P."/>
        </authorList>
    </citation>
    <scope>NUCLEOTIDE SEQUENCE [LARGE SCALE GENOMIC DNA]</scope>
    <source>
        <strain evidence="15 16">30TX1</strain>
    </source>
</reference>
<dbReference type="Gene3D" id="3.40.980.10">
    <property type="entry name" value="MoaB/Mog-like domain"/>
    <property type="match status" value="1"/>
</dbReference>
<dbReference type="InterPro" id="IPR001453">
    <property type="entry name" value="MoaB/Mog_dom"/>
</dbReference>
<dbReference type="InterPro" id="IPR008284">
    <property type="entry name" value="MoCF_biosynth_CS"/>
</dbReference>
<evidence type="ECO:0000256" key="11">
    <source>
        <dbReference type="ARBA" id="ARBA00023150"/>
    </source>
</evidence>
<dbReference type="Gene3D" id="3.90.105.10">
    <property type="entry name" value="Molybdopterin biosynthesis moea protein, domain 2"/>
    <property type="match status" value="1"/>
</dbReference>
<evidence type="ECO:0000256" key="2">
    <source>
        <dbReference type="ARBA" id="ARBA00002901"/>
    </source>
</evidence>
<dbReference type="FunFam" id="2.170.190.11:FF:000001">
    <property type="entry name" value="Molybdopterin molybdenumtransferase"/>
    <property type="match status" value="1"/>
</dbReference>
<evidence type="ECO:0000256" key="1">
    <source>
        <dbReference type="ARBA" id="ARBA00001946"/>
    </source>
</evidence>
<dbReference type="SUPFAM" id="SSF63867">
    <property type="entry name" value="MoeA C-terminal domain-like"/>
    <property type="match status" value="1"/>
</dbReference>
<dbReference type="PROSITE" id="PS01079">
    <property type="entry name" value="MOCF_BIOSYNTHESIS_2"/>
    <property type="match status" value="1"/>
</dbReference>
<dbReference type="CDD" id="cd00887">
    <property type="entry name" value="MoeA"/>
    <property type="match status" value="1"/>
</dbReference>
<dbReference type="SUPFAM" id="SSF63882">
    <property type="entry name" value="MoeA N-terminal region -like"/>
    <property type="match status" value="1"/>
</dbReference>
<dbReference type="InterPro" id="IPR005111">
    <property type="entry name" value="MoeA_C_domain_IV"/>
</dbReference>
<evidence type="ECO:0000313" key="15">
    <source>
        <dbReference type="EMBL" id="OKP09055.1"/>
    </source>
</evidence>
<sequence length="418" mass="45313">MDHCHTSDLISLDQALEKLLTHTISLTATSLITTETINLTEAAGRITATDIISPLNIPSFDNSAMDGYAIRLADLNENQTLPVAGKALAGIPFQQEWPTGSCIRIMTGAPIPSGADAVVIQEQTEVIETGIHFTRPVKPGQNIRTIGEDISQNAVVLPKGIKLSTAQLPLIASLGIATVNVVRKLKVAIFSTGDELQAIGEPLQAGQIYDTNRLAIRLMLEKLDCEIIDLGVIRDDPDALRQAFIEADKHADLVISSGGVSVGEADYTKQILEEAGKISFWKLAIKPGKPFAFGKLENAWFCGLPGNPVSAVLTFYQLVQPLIAHLSGFTAWQSPMRLTAKTTTPLKKSPGRLDFQRGIASLNEYGELEVKTTGHQGSHIFSSYSLGNCFIVLERERGHVAAGETVQIEFFNYLLKNQ</sequence>
<dbReference type="EC" id="2.10.1.1" evidence="5 13"/>
<protein>
    <recommendedName>
        <fullName evidence="6 13">Molybdopterin molybdenumtransferase</fullName>
        <ecNumber evidence="5 13">2.10.1.1</ecNumber>
    </recommendedName>
</protein>
<dbReference type="PANTHER" id="PTHR10192">
    <property type="entry name" value="MOLYBDOPTERIN BIOSYNTHESIS PROTEIN"/>
    <property type="match status" value="1"/>
</dbReference>
<dbReference type="AlphaFoldDB" id="A0A1Q5U9A3"/>
<accession>A0A1Q5U9A3</accession>
<comment type="catalytic activity">
    <reaction evidence="12">
        <text>adenylyl-molybdopterin + molybdate = Mo-molybdopterin + AMP + H(+)</text>
        <dbReference type="Rhea" id="RHEA:35047"/>
        <dbReference type="ChEBI" id="CHEBI:15378"/>
        <dbReference type="ChEBI" id="CHEBI:36264"/>
        <dbReference type="ChEBI" id="CHEBI:62727"/>
        <dbReference type="ChEBI" id="CHEBI:71302"/>
        <dbReference type="ChEBI" id="CHEBI:456215"/>
        <dbReference type="EC" id="2.10.1.1"/>
    </reaction>
</comment>
<dbReference type="GO" id="GO:0006777">
    <property type="term" value="P:Mo-molybdopterin cofactor biosynthetic process"/>
    <property type="evidence" value="ECO:0007669"/>
    <property type="project" value="UniProtKB-UniRule"/>
</dbReference>
<gene>
    <name evidence="15" type="ORF">Xentx_00141</name>
</gene>
<dbReference type="UniPathway" id="UPA00344"/>
<dbReference type="GO" id="GO:0061599">
    <property type="term" value="F:molybdopterin molybdotransferase activity"/>
    <property type="evidence" value="ECO:0007669"/>
    <property type="project" value="UniProtKB-UniRule"/>
</dbReference>
<dbReference type="Pfam" id="PF03453">
    <property type="entry name" value="MoeA_N"/>
    <property type="match status" value="1"/>
</dbReference>
<dbReference type="InterPro" id="IPR005110">
    <property type="entry name" value="MoeA_linker/N"/>
</dbReference>
<dbReference type="RefSeq" id="WP_074018350.1">
    <property type="nucleotide sequence ID" value="NZ_CAWMWP010000001.1"/>
</dbReference>
<feature type="domain" description="MoaB/Mog" evidence="14">
    <location>
        <begin position="188"/>
        <end position="325"/>
    </location>
</feature>
<evidence type="ECO:0000259" key="14">
    <source>
        <dbReference type="SMART" id="SM00852"/>
    </source>
</evidence>
<dbReference type="NCBIfam" id="TIGR00177">
    <property type="entry name" value="molyb_syn"/>
    <property type="match status" value="1"/>
</dbReference>
<evidence type="ECO:0000256" key="8">
    <source>
        <dbReference type="ARBA" id="ARBA00022679"/>
    </source>
</evidence>
<keyword evidence="9 13" id="KW-0479">Metal-binding</keyword>
<keyword evidence="10 13" id="KW-0460">Magnesium</keyword>
<evidence type="ECO:0000256" key="10">
    <source>
        <dbReference type="ARBA" id="ARBA00022842"/>
    </source>
</evidence>
<dbReference type="PANTHER" id="PTHR10192:SF5">
    <property type="entry name" value="GEPHYRIN"/>
    <property type="match status" value="1"/>
</dbReference>
<dbReference type="Gene3D" id="2.170.190.11">
    <property type="entry name" value="Molybdopterin biosynthesis moea protein, domain 3"/>
    <property type="match status" value="1"/>
</dbReference>
<dbReference type="SUPFAM" id="SSF53218">
    <property type="entry name" value="Molybdenum cofactor biosynthesis proteins"/>
    <property type="match status" value="1"/>
</dbReference>
<dbReference type="SMART" id="SM00852">
    <property type="entry name" value="MoCF_biosynth"/>
    <property type="match status" value="1"/>
</dbReference>
<evidence type="ECO:0000313" key="16">
    <source>
        <dbReference type="Proteomes" id="UP000186277"/>
    </source>
</evidence>
<comment type="similarity">
    <text evidence="4 13">Belongs to the MoeA family.</text>
</comment>
<keyword evidence="11 13" id="KW-0501">Molybdenum cofactor biosynthesis</keyword>
<dbReference type="FunFam" id="3.40.980.10:FF:000004">
    <property type="entry name" value="Molybdopterin molybdenumtransferase"/>
    <property type="match status" value="1"/>
</dbReference>
<dbReference type="OrthoDB" id="9804758at2"/>
<dbReference type="NCBIfam" id="NF007960">
    <property type="entry name" value="PRK10680.1"/>
    <property type="match status" value="1"/>
</dbReference>
<dbReference type="Gene3D" id="2.40.340.10">
    <property type="entry name" value="MoeA, C-terminal, domain IV"/>
    <property type="match status" value="1"/>
</dbReference>
<dbReference type="EMBL" id="MKGR01000001">
    <property type="protein sequence ID" value="OKP09055.1"/>
    <property type="molecule type" value="Genomic_DNA"/>
</dbReference>
<keyword evidence="16" id="KW-1185">Reference proteome</keyword>
<dbReference type="GO" id="GO:0005829">
    <property type="term" value="C:cytosol"/>
    <property type="evidence" value="ECO:0007669"/>
    <property type="project" value="TreeGrafter"/>
</dbReference>
<dbReference type="Pfam" id="PF00994">
    <property type="entry name" value="MoCF_biosynth"/>
    <property type="match status" value="1"/>
</dbReference>